<comment type="caution">
    <text evidence="1">The sequence shown here is derived from an EMBL/GenBank/DDBJ whole genome shotgun (WGS) entry which is preliminary data.</text>
</comment>
<evidence type="ECO:0000313" key="1">
    <source>
        <dbReference type="EMBL" id="RKF53359.1"/>
    </source>
</evidence>
<protein>
    <submittedName>
        <fullName evidence="1">Uncharacterized protein</fullName>
    </submittedName>
</protein>
<keyword evidence="2" id="KW-1185">Reference proteome</keyword>
<reference evidence="1 2" key="1">
    <citation type="journal article" date="2018" name="BMC Genomics">
        <title>Comparative genome analyses reveal sequence features reflecting distinct modes of host-adaptation between dicot and monocot powdery mildew.</title>
        <authorList>
            <person name="Wu Y."/>
            <person name="Ma X."/>
            <person name="Pan Z."/>
            <person name="Kale S.D."/>
            <person name="Song Y."/>
            <person name="King H."/>
            <person name="Zhang Q."/>
            <person name="Presley C."/>
            <person name="Deng X."/>
            <person name="Wei C.I."/>
            <person name="Xiao S."/>
        </authorList>
    </citation>
    <scope>NUCLEOTIDE SEQUENCE [LARGE SCALE GENOMIC DNA]</scope>
    <source>
        <strain evidence="1">UMSG2</strain>
    </source>
</reference>
<gene>
    <name evidence="1" type="ORF">OnM2_106027</name>
</gene>
<dbReference type="EMBL" id="MCFK01010614">
    <property type="protein sequence ID" value="RKF53359.1"/>
    <property type="molecule type" value="Genomic_DNA"/>
</dbReference>
<accession>A0A420H7E9</accession>
<organism evidence="1 2">
    <name type="scientific">Erysiphe neolycopersici</name>
    <dbReference type="NCBI Taxonomy" id="212602"/>
    <lineage>
        <taxon>Eukaryota</taxon>
        <taxon>Fungi</taxon>
        <taxon>Dikarya</taxon>
        <taxon>Ascomycota</taxon>
        <taxon>Pezizomycotina</taxon>
        <taxon>Leotiomycetes</taxon>
        <taxon>Erysiphales</taxon>
        <taxon>Erysiphaceae</taxon>
        <taxon>Erysiphe</taxon>
    </lineage>
</organism>
<name>A0A420H7E9_9PEZI</name>
<evidence type="ECO:0000313" key="2">
    <source>
        <dbReference type="Proteomes" id="UP000286134"/>
    </source>
</evidence>
<dbReference type="Proteomes" id="UP000286134">
    <property type="component" value="Unassembled WGS sequence"/>
</dbReference>
<sequence>MISADLKNSTVLCMIYAGAPEKSTARYNQLVVHSCTIKYNSISKVQVKGHPKLEFQTIHRQFDNLAEVKLVNLLKMVGREGSEQEHR</sequence>
<dbReference type="AlphaFoldDB" id="A0A420H7E9"/>
<proteinExistence type="predicted"/>